<dbReference type="AlphaFoldDB" id="A0A1T5AR65"/>
<name>A0A1T5AR65_9SPHI</name>
<keyword evidence="2" id="KW-1185">Reference proteome</keyword>
<reference evidence="1 2" key="1">
    <citation type="submission" date="2017-02" db="EMBL/GenBank/DDBJ databases">
        <authorList>
            <person name="Peterson S.W."/>
        </authorList>
    </citation>
    <scope>NUCLEOTIDE SEQUENCE [LARGE SCALE GENOMIC DNA]</scope>
    <source>
        <strain evidence="1 2">DSM 22899</strain>
    </source>
</reference>
<evidence type="ECO:0000313" key="2">
    <source>
        <dbReference type="Proteomes" id="UP000190541"/>
    </source>
</evidence>
<dbReference type="STRING" id="623280.SAMN05660226_00991"/>
<accession>A0A1T5AR65</accession>
<proteinExistence type="predicted"/>
<evidence type="ECO:0000313" key="1">
    <source>
        <dbReference type="EMBL" id="SKB37310.1"/>
    </source>
</evidence>
<gene>
    <name evidence="1" type="ORF">SAMN05660226_00991</name>
</gene>
<sequence>MCIDDILYDWFNPPIIFCSVNLPKGTTFAWQNLNSTLRLNVLQSAKITLIL</sequence>
<dbReference type="EMBL" id="FUYS01000002">
    <property type="protein sequence ID" value="SKB37310.1"/>
    <property type="molecule type" value="Genomic_DNA"/>
</dbReference>
<dbReference type="Proteomes" id="UP000190541">
    <property type="component" value="Unassembled WGS sequence"/>
</dbReference>
<organism evidence="1 2">
    <name type="scientific">Parapedobacter luteus</name>
    <dbReference type="NCBI Taxonomy" id="623280"/>
    <lineage>
        <taxon>Bacteria</taxon>
        <taxon>Pseudomonadati</taxon>
        <taxon>Bacteroidota</taxon>
        <taxon>Sphingobacteriia</taxon>
        <taxon>Sphingobacteriales</taxon>
        <taxon>Sphingobacteriaceae</taxon>
        <taxon>Parapedobacter</taxon>
    </lineage>
</organism>
<protein>
    <submittedName>
        <fullName evidence="1">Uncharacterized protein</fullName>
    </submittedName>
</protein>